<organism evidence="4 5">
    <name type="scientific">Strigamia maritima</name>
    <name type="common">European centipede</name>
    <name type="synonym">Geophilus maritimus</name>
    <dbReference type="NCBI Taxonomy" id="126957"/>
    <lineage>
        <taxon>Eukaryota</taxon>
        <taxon>Metazoa</taxon>
        <taxon>Ecdysozoa</taxon>
        <taxon>Arthropoda</taxon>
        <taxon>Myriapoda</taxon>
        <taxon>Chilopoda</taxon>
        <taxon>Pleurostigmophora</taxon>
        <taxon>Geophilomorpha</taxon>
        <taxon>Linotaeniidae</taxon>
        <taxon>Strigamia</taxon>
    </lineage>
</organism>
<feature type="repeat" description="ANK" evidence="2">
    <location>
        <begin position="147"/>
        <end position="179"/>
    </location>
</feature>
<dbReference type="AlphaFoldDB" id="T1J270"/>
<dbReference type="EnsemblMetazoa" id="SMAR007649-RA">
    <property type="protein sequence ID" value="SMAR007649-PA"/>
    <property type="gene ID" value="SMAR007649"/>
</dbReference>
<feature type="compositionally biased region" description="Gly residues" evidence="3">
    <location>
        <begin position="508"/>
        <end position="517"/>
    </location>
</feature>
<feature type="compositionally biased region" description="Polar residues" evidence="3">
    <location>
        <begin position="553"/>
        <end position="564"/>
    </location>
</feature>
<keyword evidence="1" id="KW-0677">Repeat</keyword>
<evidence type="ECO:0000313" key="4">
    <source>
        <dbReference type="EnsemblMetazoa" id="SMAR007649-PA"/>
    </source>
</evidence>
<dbReference type="STRING" id="126957.T1J270"/>
<dbReference type="GO" id="GO:0017020">
    <property type="term" value="F:myosin phosphatase regulator activity"/>
    <property type="evidence" value="ECO:0007669"/>
    <property type="project" value="TreeGrafter"/>
</dbReference>
<feature type="region of interest" description="Disordered" evidence="3">
    <location>
        <begin position="504"/>
        <end position="577"/>
    </location>
</feature>
<dbReference type="PhylomeDB" id="T1J270"/>
<dbReference type="PROSITE" id="PS50297">
    <property type="entry name" value="ANK_REP_REGION"/>
    <property type="match status" value="4"/>
</dbReference>
<dbReference type="Gene3D" id="1.25.40.20">
    <property type="entry name" value="Ankyrin repeat-containing domain"/>
    <property type="match status" value="2"/>
</dbReference>
<dbReference type="Pfam" id="PF12796">
    <property type="entry name" value="Ank_2"/>
    <property type="match status" value="2"/>
</dbReference>
<dbReference type="OMA" id="MVWQQLG"/>
<reference evidence="4" key="2">
    <citation type="submission" date="2015-02" db="UniProtKB">
        <authorList>
            <consortium name="EnsemblMetazoa"/>
        </authorList>
    </citation>
    <scope>IDENTIFICATION</scope>
</reference>
<protein>
    <submittedName>
        <fullName evidence="4">Uncharacterized protein</fullName>
    </submittedName>
</protein>
<accession>T1J270</accession>
<dbReference type="FunFam" id="1.25.40.20:FF:000198">
    <property type="entry name" value="Myosin binding subunit, isoform P"/>
    <property type="match status" value="1"/>
</dbReference>
<dbReference type="SMART" id="SM00248">
    <property type="entry name" value="ANK"/>
    <property type="match status" value="4"/>
</dbReference>
<dbReference type="SUPFAM" id="SSF48403">
    <property type="entry name" value="Ankyrin repeat"/>
    <property type="match status" value="1"/>
</dbReference>
<sequence length="590" mass="66177">MLTFFGTRLKNSSKMADHSDLIAELPVVEKMTTQERLRHAKKRRLHQLKIWSQKEKDLTSKRHKTNHNKKVKSHHRRVHFDYGVMLLEAAARCDVDEVRRLLLNGVNPDSTNEDGLTALHQCCIDDSHEMMKALLEFGANINAEDSEKWTPLHAAATCGHLNLAKHLINKGANLLAVNADGNMPYDICEDEKTLDYIESEMAKRGVTQQVIDDTRAATEMRMLKDLKEYYASKSAIDIEEHGITPLHIASANGYITVVELLLENGANLNSADSDGWQPIHAAACWGHPDIVELLAYHGADLNACTKNGETPFDICEDLDLKKRIQELKNEMETRKLNQQPIKLRRSQSQNTRSQSVRRTSLRDKSQISWKEAREEAKMRLEQQENLLNIPDDQKSNHKLEPEAGTMNSKPVINVDDITLVLPTEPKAETQTDTNILSPNADTFLTIQKIEAEAATQTLRHENGENKKINETNTEKRVITEGDASKHLNHDDSIDFDVNASINTTGSGELNGNGGPGSTGTLPDLKRQRRSRTNSIMSDGKSLDEHRLNGIKMKTNNDNVPSSPKSRQKFKSGPTEVVGVSENKKGCCRVM</sequence>
<feature type="repeat" description="ANK" evidence="2">
    <location>
        <begin position="241"/>
        <end position="273"/>
    </location>
</feature>
<dbReference type="PRINTS" id="PR01415">
    <property type="entry name" value="ANKYRIN"/>
</dbReference>
<dbReference type="GO" id="GO:0004857">
    <property type="term" value="F:enzyme inhibitor activity"/>
    <property type="evidence" value="ECO:0007669"/>
    <property type="project" value="TreeGrafter"/>
</dbReference>
<dbReference type="Proteomes" id="UP000014500">
    <property type="component" value="Unassembled WGS sequence"/>
</dbReference>
<dbReference type="GO" id="GO:0005737">
    <property type="term" value="C:cytoplasm"/>
    <property type="evidence" value="ECO:0007669"/>
    <property type="project" value="TreeGrafter"/>
</dbReference>
<reference evidence="5" key="1">
    <citation type="submission" date="2011-05" db="EMBL/GenBank/DDBJ databases">
        <authorList>
            <person name="Richards S.R."/>
            <person name="Qu J."/>
            <person name="Jiang H."/>
            <person name="Jhangiani S.N."/>
            <person name="Agravi P."/>
            <person name="Goodspeed R."/>
            <person name="Gross S."/>
            <person name="Mandapat C."/>
            <person name="Jackson L."/>
            <person name="Mathew T."/>
            <person name="Pu L."/>
            <person name="Thornton R."/>
            <person name="Saada N."/>
            <person name="Wilczek-Boney K.B."/>
            <person name="Lee S."/>
            <person name="Kovar C."/>
            <person name="Wu Y."/>
            <person name="Scherer S.E."/>
            <person name="Worley K.C."/>
            <person name="Muzny D.M."/>
            <person name="Gibbs R."/>
        </authorList>
    </citation>
    <scope>NUCLEOTIDE SEQUENCE</scope>
    <source>
        <strain evidence="5">Brora</strain>
    </source>
</reference>
<evidence type="ECO:0000313" key="5">
    <source>
        <dbReference type="Proteomes" id="UP000014500"/>
    </source>
</evidence>
<feature type="region of interest" description="Disordered" evidence="3">
    <location>
        <begin position="332"/>
        <end position="366"/>
    </location>
</feature>
<feature type="repeat" description="ANK" evidence="2">
    <location>
        <begin position="274"/>
        <end position="306"/>
    </location>
</feature>
<name>T1J270_STRMM</name>
<feature type="compositionally biased region" description="Low complexity" evidence="3">
    <location>
        <begin position="346"/>
        <end position="358"/>
    </location>
</feature>
<dbReference type="HOGENOM" id="CLU_000134_54_2_1"/>
<dbReference type="PROSITE" id="PS50088">
    <property type="entry name" value="ANK_REPEAT"/>
    <property type="match status" value="4"/>
</dbReference>
<dbReference type="InterPro" id="IPR002110">
    <property type="entry name" value="Ankyrin_rpt"/>
</dbReference>
<dbReference type="EMBL" id="JH431796">
    <property type="status" value="NOT_ANNOTATED_CDS"/>
    <property type="molecule type" value="Genomic_DNA"/>
</dbReference>
<feature type="repeat" description="ANK" evidence="2">
    <location>
        <begin position="114"/>
        <end position="146"/>
    </location>
</feature>
<dbReference type="PANTHER" id="PTHR24179">
    <property type="entry name" value="PROTEIN PHOSPHATASE 1 REGULATORY SUBUNIT 12"/>
    <property type="match status" value="1"/>
</dbReference>
<dbReference type="InterPro" id="IPR051226">
    <property type="entry name" value="PP1_Regulatory_Subunit"/>
</dbReference>
<dbReference type="InterPro" id="IPR036770">
    <property type="entry name" value="Ankyrin_rpt-contain_sf"/>
</dbReference>
<evidence type="ECO:0000256" key="2">
    <source>
        <dbReference type="PROSITE-ProRule" id="PRU00023"/>
    </source>
</evidence>
<keyword evidence="5" id="KW-1185">Reference proteome</keyword>
<dbReference type="PANTHER" id="PTHR24179:SF29">
    <property type="entry name" value="LD46604P"/>
    <property type="match status" value="1"/>
</dbReference>
<evidence type="ECO:0000256" key="3">
    <source>
        <dbReference type="SAM" id="MobiDB-lite"/>
    </source>
</evidence>
<proteinExistence type="predicted"/>
<dbReference type="eggNOG" id="KOG0505">
    <property type="taxonomic scope" value="Eukaryota"/>
</dbReference>
<keyword evidence="2" id="KW-0040">ANK repeat</keyword>
<evidence type="ECO:0000256" key="1">
    <source>
        <dbReference type="ARBA" id="ARBA00022737"/>
    </source>
</evidence>